<dbReference type="AlphaFoldDB" id="A0AAV9TYB6"/>
<feature type="region of interest" description="Disordered" evidence="1">
    <location>
        <begin position="223"/>
        <end position="283"/>
    </location>
</feature>
<evidence type="ECO:0000313" key="4">
    <source>
        <dbReference type="Proteomes" id="UP001373714"/>
    </source>
</evidence>
<accession>A0AAV9TYB6</accession>
<sequence>MRTSTIILAGALAAVASAQGSFPPACTDFLTKTTECVPEDASEEDIVSPEVVGCICGDAAGFSRAVTDCLDAVSGIESFPADALTVLQGFEQYCQLLGGGGGGSSPGSSGSNTVPSATETETEPSPTSRGSGGGSTPTPTPTSIDTGSENCDYLLGGLQSCWTDGSALPTAAAVADCLCSGTSFDAAVEGCYSDIVNVSPKEASTISGFAGYCSSYSDGAFGSPRSTATDDDGASSTSAPEPTGTDDDDDDTPSSTGRVIQTLAPTTTSGSNNDGGNNGETGPNSAAGLKVTILGTAFAAIIAGAALIL</sequence>
<proteinExistence type="predicted"/>
<gene>
    <name evidence="3" type="ORF">TWF730_004396</name>
</gene>
<feature type="signal peptide" evidence="2">
    <location>
        <begin position="1"/>
        <end position="18"/>
    </location>
</feature>
<feature type="region of interest" description="Disordered" evidence="1">
    <location>
        <begin position="101"/>
        <end position="147"/>
    </location>
</feature>
<evidence type="ECO:0008006" key="5">
    <source>
        <dbReference type="Google" id="ProtNLM"/>
    </source>
</evidence>
<keyword evidence="4" id="KW-1185">Reference proteome</keyword>
<comment type="caution">
    <text evidence="3">The sequence shown here is derived from an EMBL/GenBank/DDBJ whole genome shotgun (WGS) entry which is preliminary data.</text>
</comment>
<evidence type="ECO:0000313" key="3">
    <source>
        <dbReference type="EMBL" id="KAK6331311.1"/>
    </source>
</evidence>
<organism evidence="3 4">
    <name type="scientific">Orbilia blumenaviensis</name>
    <dbReference type="NCBI Taxonomy" id="1796055"/>
    <lineage>
        <taxon>Eukaryota</taxon>
        <taxon>Fungi</taxon>
        <taxon>Dikarya</taxon>
        <taxon>Ascomycota</taxon>
        <taxon>Pezizomycotina</taxon>
        <taxon>Orbiliomycetes</taxon>
        <taxon>Orbiliales</taxon>
        <taxon>Orbiliaceae</taxon>
        <taxon>Orbilia</taxon>
    </lineage>
</organism>
<evidence type="ECO:0000256" key="1">
    <source>
        <dbReference type="SAM" id="MobiDB-lite"/>
    </source>
</evidence>
<reference evidence="3 4" key="1">
    <citation type="submission" date="2019-10" db="EMBL/GenBank/DDBJ databases">
        <authorList>
            <person name="Palmer J.M."/>
        </authorList>
    </citation>
    <scope>NUCLEOTIDE SEQUENCE [LARGE SCALE GENOMIC DNA]</scope>
    <source>
        <strain evidence="3 4">TWF730</strain>
    </source>
</reference>
<dbReference type="EMBL" id="JAVHNS010000018">
    <property type="protein sequence ID" value="KAK6331311.1"/>
    <property type="molecule type" value="Genomic_DNA"/>
</dbReference>
<feature type="compositionally biased region" description="Low complexity" evidence="1">
    <location>
        <begin position="265"/>
        <end position="283"/>
    </location>
</feature>
<feature type="chain" id="PRO_5043653773" description="Extracellular membrane protein CFEM domain-containing protein" evidence="2">
    <location>
        <begin position="19"/>
        <end position="309"/>
    </location>
</feature>
<dbReference type="Proteomes" id="UP001373714">
    <property type="component" value="Unassembled WGS sequence"/>
</dbReference>
<evidence type="ECO:0000256" key="2">
    <source>
        <dbReference type="SAM" id="SignalP"/>
    </source>
</evidence>
<keyword evidence="2" id="KW-0732">Signal</keyword>
<name>A0AAV9TYB6_9PEZI</name>
<protein>
    <recommendedName>
        <fullName evidence="5">Extracellular membrane protein CFEM domain-containing protein</fullName>
    </recommendedName>
</protein>
<feature type="compositionally biased region" description="Low complexity" evidence="1">
    <location>
        <begin position="106"/>
        <end position="129"/>
    </location>
</feature>